<dbReference type="ExpressionAtlas" id="A0A5S9YI68">
    <property type="expression patterns" value="baseline and differential"/>
</dbReference>
<dbReference type="EMBL" id="CACSHJ010000096">
    <property type="protein sequence ID" value="CAA0411992.1"/>
    <property type="molecule type" value="Genomic_DNA"/>
</dbReference>
<dbReference type="AlphaFoldDB" id="A0A5S9YI68"/>
<dbReference type="Proteomes" id="UP000426265">
    <property type="component" value="Unassembled WGS sequence"/>
</dbReference>
<sequence length="225" mass="24783">MPKFSGGGHSTVFFWDVEDCPVPDGLTAEAVWRNMRMALANNGEYLGRCEITGFGDYSLATKHAGIGMMCSPLGQLHTLSLSFTYIYRRQTYQTEQDFSGISLPGNQITFPNKICADPGRHLRPLGDKDARLEKIIVDFLCCAIGNPEIDNLMLIVGDLSGHSEFELAAHLMRCLNFTVFLAQPQNASQQLLKAVPTKWLWSSLSAARNAELALNAKLLNGSSLK</sequence>
<evidence type="ECO:0000313" key="4">
    <source>
        <dbReference type="Proteomes" id="UP000426265"/>
    </source>
</evidence>
<proteinExistence type="predicted"/>
<dbReference type="InterPro" id="IPR021139">
    <property type="entry name" value="NYN"/>
</dbReference>
<accession>A0A5S9YI68</accession>
<dbReference type="PANTHER" id="PTHR14379:SF28">
    <property type="entry name" value="EMB|CAB71865.1-RELATED"/>
    <property type="match status" value="1"/>
</dbReference>
<dbReference type="Pfam" id="PF01936">
    <property type="entry name" value="NYN"/>
    <property type="match status" value="1"/>
</dbReference>
<name>A0A5S9YI68_ARATH</name>
<dbReference type="GO" id="GO:0005777">
    <property type="term" value="C:peroxisome"/>
    <property type="evidence" value="ECO:0007669"/>
    <property type="project" value="InterPro"/>
</dbReference>
<protein>
    <recommendedName>
        <fullName evidence="1">NYN domain-containing protein</fullName>
    </recommendedName>
</protein>
<evidence type="ECO:0000259" key="1">
    <source>
        <dbReference type="Pfam" id="PF01936"/>
    </source>
</evidence>
<accession>A0A654GEB9</accession>
<dbReference type="CDD" id="cd10910">
    <property type="entry name" value="PIN_limkain_b1_N_like"/>
    <property type="match status" value="1"/>
</dbReference>
<dbReference type="OrthoDB" id="549353at2759"/>
<organism evidence="2 5">
    <name type="scientific">Arabidopsis thaliana</name>
    <name type="common">Mouse-ear cress</name>
    <dbReference type="NCBI Taxonomy" id="3702"/>
    <lineage>
        <taxon>Eukaryota</taxon>
        <taxon>Viridiplantae</taxon>
        <taxon>Streptophyta</taxon>
        <taxon>Embryophyta</taxon>
        <taxon>Tracheophyta</taxon>
        <taxon>Spermatophyta</taxon>
        <taxon>Magnoliopsida</taxon>
        <taxon>eudicotyledons</taxon>
        <taxon>Gunneridae</taxon>
        <taxon>Pentapetalae</taxon>
        <taxon>rosids</taxon>
        <taxon>malvids</taxon>
        <taxon>Brassicales</taxon>
        <taxon>Brassicaceae</taxon>
        <taxon>Camelineae</taxon>
        <taxon>Arabidopsis</taxon>
    </lineage>
</organism>
<dbReference type="InterPro" id="IPR024768">
    <property type="entry name" value="Marf1"/>
</dbReference>
<dbReference type="GO" id="GO:0010468">
    <property type="term" value="P:regulation of gene expression"/>
    <property type="evidence" value="ECO:0007669"/>
    <property type="project" value="InterPro"/>
</dbReference>
<gene>
    <name evidence="3" type="ORF">AN1_LOCUS26774</name>
    <name evidence="2" type="ORF">C24_LOCUS26596</name>
</gene>
<dbReference type="Proteomes" id="UP000434276">
    <property type="component" value="Unassembled WGS sequence"/>
</dbReference>
<evidence type="ECO:0000313" key="2">
    <source>
        <dbReference type="EMBL" id="CAA0411992.1"/>
    </source>
</evidence>
<dbReference type="EMBL" id="CACRSJ010000110">
    <property type="protein sequence ID" value="VYS71397.1"/>
    <property type="molecule type" value="Genomic_DNA"/>
</dbReference>
<dbReference type="PANTHER" id="PTHR14379">
    <property type="entry name" value="LIMKAIN B LKAP"/>
    <property type="match status" value="1"/>
</dbReference>
<evidence type="ECO:0000313" key="5">
    <source>
        <dbReference type="Proteomes" id="UP000434276"/>
    </source>
</evidence>
<reference evidence="2 5" key="1">
    <citation type="submission" date="2019-12" db="EMBL/GenBank/DDBJ databases">
        <authorList>
            <person name="Jiao W.-B."/>
            <person name="Schneeberger K."/>
        </authorList>
    </citation>
    <scope>NUCLEOTIDE SEQUENCE [LARGE SCALE GENOMIC DNA]</scope>
    <source>
        <strain evidence="4">cv. An-1</strain>
        <strain evidence="5">cv. C24</strain>
    </source>
</reference>
<feature type="domain" description="NYN" evidence="1">
    <location>
        <begin position="13"/>
        <end position="195"/>
    </location>
</feature>
<evidence type="ECO:0000313" key="3">
    <source>
        <dbReference type="EMBL" id="VYS71397.1"/>
    </source>
</evidence>
<dbReference type="GO" id="GO:0004540">
    <property type="term" value="F:RNA nuclease activity"/>
    <property type="evidence" value="ECO:0007669"/>
    <property type="project" value="InterPro"/>
</dbReference>